<evidence type="ECO:0000256" key="1">
    <source>
        <dbReference type="SAM" id="MobiDB-lite"/>
    </source>
</evidence>
<dbReference type="Proteomes" id="UP000327493">
    <property type="component" value="Unassembled WGS sequence"/>
</dbReference>
<keyword evidence="3" id="KW-1185">Reference proteome</keyword>
<reference evidence="2 3" key="1">
    <citation type="submission" date="2019-08" db="EMBL/GenBank/DDBJ databases">
        <title>A chromosome-level genome assembly, high-density linkage maps, and genome scans reveal the genomic architecture of hybrid incompatibilities underlying speciation via character displacement in darters (Percidae: Etheostominae).</title>
        <authorList>
            <person name="Moran R.L."/>
            <person name="Catchen J.M."/>
            <person name="Fuller R.C."/>
        </authorList>
    </citation>
    <scope>NUCLEOTIDE SEQUENCE [LARGE SCALE GENOMIC DNA]</scope>
    <source>
        <strain evidence="2">EspeVRDwgs_2016</strain>
        <tissue evidence="2">Muscle</tissue>
    </source>
</reference>
<proteinExistence type="predicted"/>
<dbReference type="EMBL" id="VOFY01000211">
    <property type="protein sequence ID" value="KAA8578746.1"/>
    <property type="molecule type" value="Genomic_DNA"/>
</dbReference>
<feature type="region of interest" description="Disordered" evidence="1">
    <location>
        <begin position="130"/>
        <end position="159"/>
    </location>
</feature>
<protein>
    <submittedName>
        <fullName evidence="2">Uncharacterized protein</fullName>
    </submittedName>
</protein>
<organism evidence="2 3">
    <name type="scientific">Etheostoma spectabile</name>
    <name type="common">orangethroat darter</name>
    <dbReference type="NCBI Taxonomy" id="54343"/>
    <lineage>
        <taxon>Eukaryota</taxon>
        <taxon>Metazoa</taxon>
        <taxon>Chordata</taxon>
        <taxon>Craniata</taxon>
        <taxon>Vertebrata</taxon>
        <taxon>Euteleostomi</taxon>
        <taxon>Actinopterygii</taxon>
        <taxon>Neopterygii</taxon>
        <taxon>Teleostei</taxon>
        <taxon>Neoteleostei</taxon>
        <taxon>Acanthomorphata</taxon>
        <taxon>Eupercaria</taxon>
        <taxon>Perciformes</taxon>
        <taxon>Percoidei</taxon>
        <taxon>Percidae</taxon>
        <taxon>Etheostomatinae</taxon>
        <taxon>Etheostoma</taxon>
    </lineage>
</organism>
<comment type="caution">
    <text evidence="2">The sequence shown here is derived from an EMBL/GenBank/DDBJ whole genome shotgun (WGS) entry which is preliminary data.</text>
</comment>
<evidence type="ECO:0000313" key="2">
    <source>
        <dbReference type="EMBL" id="KAA8578746.1"/>
    </source>
</evidence>
<name>A0A5J5CDW4_9PERO</name>
<gene>
    <name evidence="2" type="ORF">FQN60_005243</name>
</gene>
<evidence type="ECO:0000313" key="3">
    <source>
        <dbReference type="Proteomes" id="UP000327493"/>
    </source>
</evidence>
<accession>A0A5J5CDW4</accession>
<dbReference type="AlphaFoldDB" id="A0A5J5CDW4"/>
<sequence>MEVDLIKQKKRLHYAMVLLQSLQQSPATQQTNVVPPQICKYSQSSCVSTLLDAKPSQKSEKASSHTPKAFHSNTSLQKSFTGCRGQHRAGIYRQAVSTQVQSGALSSPALLELSHNTLLRLHTALLTQTQAKEANRQKAGVQNPNPRKRRKQSLKMGHGGTLDSAARGCWLLVLGMAQRCSVQCWLVLRNMLLLGNWGSNR</sequence>